<protein>
    <submittedName>
        <fullName evidence="3">Putative dehydrogenase</fullName>
    </submittedName>
</protein>
<dbReference type="InterPro" id="IPR036291">
    <property type="entry name" value="NAD(P)-bd_dom_sf"/>
</dbReference>
<dbReference type="SUPFAM" id="SSF55347">
    <property type="entry name" value="Glyceraldehyde-3-phosphate dehydrogenase-like, C-terminal domain"/>
    <property type="match status" value="1"/>
</dbReference>
<dbReference type="SUPFAM" id="SSF51735">
    <property type="entry name" value="NAD(P)-binding Rossmann-fold domains"/>
    <property type="match status" value="1"/>
</dbReference>
<dbReference type="Gene3D" id="3.30.360.10">
    <property type="entry name" value="Dihydrodipicolinate Reductase, domain 2"/>
    <property type="match status" value="1"/>
</dbReference>
<dbReference type="Pfam" id="PF22725">
    <property type="entry name" value="GFO_IDH_MocA_C3"/>
    <property type="match status" value="1"/>
</dbReference>
<dbReference type="GO" id="GO:0000166">
    <property type="term" value="F:nucleotide binding"/>
    <property type="evidence" value="ECO:0007669"/>
    <property type="project" value="InterPro"/>
</dbReference>
<dbReference type="EMBL" id="JACHOO010000014">
    <property type="protein sequence ID" value="MBB5755174.1"/>
    <property type="molecule type" value="Genomic_DNA"/>
</dbReference>
<proteinExistence type="predicted"/>
<dbReference type="Proteomes" id="UP000523821">
    <property type="component" value="Unassembled WGS sequence"/>
</dbReference>
<dbReference type="Pfam" id="PF01408">
    <property type="entry name" value="GFO_IDH_MocA"/>
    <property type="match status" value="1"/>
</dbReference>
<feature type="domain" description="Gfo/Idh/MocA-like oxidoreductase N-terminal" evidence="1">
    <location>
        <begin position="8"/>
        <end position="127"/>
    </location>
</feature>
<reference evidence="3 4" key="1">
    <citation type="submission" date="2020-08" db="EMBL/GenBank/DDBJ databases">
        <title>Genomic Encyclopedia of Type Strains, Phase IV (KMG-IV): sequencing the most valuable type-strain genomes for metagenomic binning, comparative biology and taxonomic classification.</title>
        <authorList>
            <person name="Goeker M."/>
        </authorList>
    </citation>
    <scope>NUCLEOTIDE SEQUENCE [LARGE SCALE GENOMIC DNA]</scope>
    <source>
        <strain evidence="3 4">DSM 16268</strain>
    </source>
</reference>
<gene>
    <name evidence="3" type="ORF">GGQ63_004275</name>
</gene>
<dbReference type="InterPro" id="IPR055170">
    <property type="entry name" value="GFO_IDH_MocA-like_dom"/>
</dbReference>
<dbReference type="PANTHER" id="PTHR43377:SF1">
    <property type="entry name" value="BILIVERDIN REDUCTASE A"/>
    <property type="match status" value="1"/>
</dbReference>
<organism evidence="3 4">
    <name type="scientific">Prosthecomicrobium pneumaticum</name>
    <dbReference type="NCBI Taxonomy" id="81895"/>
    <lineage>
        <taxon>Bacteria</taxon>
        <taxon>Pseudomonadati</taxon>
        <taxon>Pseudomonadota</taxon>
        <taxon>Alphaproteobacteria</taxon>
        <taxon>Hyphomicrobiales</taxon>
        <taxon>Kaistiaceae</taxon>
        <taxon>Prosthecomicrobium</taxon>
    </lineage>
</organism>
<dbReference type="PANTHER" id="PTHR43377">
    <property type="entry name" value="BILIVERDIN REDUCTASE A"/>
    <property type="match status" value="1"/>
</dbReference>
<dbReference type="RefSeq" id="WP_183858604.1">
    <property type="nucleotide sequence ID" value="NZ_JACHOO010000014.1"/>
</dbReference>
<name>A0A7W9FQV6_9HYPH</name>
<keyword evidence="4" id="KW-1185">Reference proteome</keyword>
<dbReference type="InterPro" id="IPR051450">
    <property type="entry name" value="Gfo/Idh/MocA_Oxidoreductases"/>
</dbReference>
<feature type="domain" description="GFO/IDH/MocA-like oxidoreductase" evidence="2">
    <location>
        <begin position="137"/>
        <end position="257"/>
    </location>
</feature>
<accession>A0A7W9FQV6</accession>
<evidence type="ECO:0000259" key="2">
    <source>
        <dbReference type="Pfam" id="PF22725"/>
    </source>
</evidence>
<sequence length="356" mass="38183">MPVSEKLKIVQVGLGGWGWSWTDIVKTSPDWTLAAVVDIDAGRLKQAAAHHGLADSQLHTTLASAVAATRPDACLVVVPPEVHAPVTIEAARLGLHCLVEKPIAGTVADAKAMVAAAAEAGIRLMVNQNYRFRRAPRTVKKLIADGVVGEVGSVSIQFQKAAHFGGGFREKMAHPLVVDMAIHHFDQLRGSIGFEPVEVTARSWNPKWSWFDGDAAATATFRSASGAVAVYSGSWVSQGWQTTWDGDWRIQGTEGELHWADNAVSLLPKSVFTSVFVPGAREREGRLDFDLLPLEVEDRLASLSAFHRAVASGEEAETSGADNLRTLATVLAVRLSVERGETVTLEEVLSSDPAAI</sequence>
<dbReference type="InterPro" id="IPR000683">
    <property type="entry name" value="Gfo/Idh/MocA-like_OxRdtase_N"/>
</dbReference>
<evidence type="ECO:0000259" key="1">
    <source>
        <dbReference type="Pfam" id="PF01408"/>
    </source>
</evidence>
<dbReference type="AlphaFoldDB" id="A0A7W9FQV6"/>
<comment type="caution">
    <text evidence="3">The sequence shown here is derived from an EMBL/GenBank/DDBJ whole genome shotgun (WGS) entry which is preliminary data.</text>
</comment>
<evidence type="ECO:0000313" key="3">
    <source>
        <dbReference type="EMBL" id="MBB5755174.1"/>
    </source>
</evidence>
<evidence type="ECO:0000313" key="4">
    <source>
        <dbReference type="Proteomes" id="UP000523821"/>
    </source>
</evidence>
<dbReference type="Gene3D" id="3.40.50.720">
    <property type="entry name" value="NAD(P)-binding Rossmann-like Domain"/>
    <property type="match status" value="1"/>
</dbReference>